<protein>
    <submittedName>
        <fullName evidence="2">Uncharacterized protein</fullName>
    </submittedName>
</protein>
<dbReference type="InParanoid" id="S8DWG7"/>
<sequence length="450" mass="49391">MPAARKSLRELLSGAALPNWDKEARTPQPQDSLGPSEVDGANRDEGVASSTEDQDVQLPDIPTLDEVPNLPRTDEEIRVPEPPTLGGRYEDEADPVLLNAPNRRREDEAEDTIMFPDAPDLDREAEISFPDAPNLSGEDEAEDLILFPDAPDLGRTYEDEADVRNLSCGDEEEDSIMVPDAPDLDPGDEEILFPDEPNLVEEDMIMFPDPPHLDQAAEAEEEILLPDAPNMSQGDDEDDVIVFPDAPDLGAVPQDGEEILFPDAPNLHSHEDEVISTAEAPHRGGHGDDLDSTALSHGSEGPSRRRAGKLPRRSKFADTASSGRSRSRSNRTKRRRRQDDDEEYAPGPSRRRPGSSADEADEADDLPMVDQYPPGALVLPPAGFRMGRPLFRPRRAGDPIAARNGPFVLKPDPPMMFDASVRGAPGVDLGRRASLRKRPNAWGYEVRLDL</sequence>
<dbReference type="EMBL" id="KE504206">
    <property type="protein sequence ID" value="EPS95513.1"/>
    <property type="molecule type" value="Genomic_DNA"/>
</dbReference>
<name>S8DWG7_FOMSC</name>
<evidence type="ECO:0000256" key="1">
    <source>
        <dbReference type="SAM" id="MobiDB-lite"/>
    </source>
</evidence>
<evidence type="ECO:0000313" key="3">
    <source>
        <dbReference type="Proteomes" id="UP000015241"/>
    </source>
</evidence>
<dbReference type="Proteomes" id="UP000015241">
    <property type="component" value="Unassembled WGS sequence"/>
</dbReference>
<feature type="region of interest" description="Disordered" evidence="1">
    <location>
        <begin position="1"/>
        <end position="111"/>
    </location>
</feature>
<reference evidence="2 3" key="1">
    <citation type="journal article" date="2012" name="Science">
        <title>The Paleozoic origin of enzymatic lignin decomposition reconstructed from 31 fungal genomes.</title>
        <authorList>
            <person name="Floudas D."/>
            <person name="Binder M."/>
            <person name="Riley R."/>
            <person name="Barry K."/>
            <person name="Blanchette R.A."/>
            <person name="Henrissat B."/>
            <person name="Martinez A.T."/>
            <person name="Otillar R."/>
            <person name="Spatafora J.W."/>
            <person name="Yadav J.S."/>
            <person name="Aerts A."/>
            <person name="Benoit I."/>
            <person name="Boyd A."/>
            <person name="Carlson A."/>
            <person name="Copeland A."/>
            <person name="Coutinho P.M."/>
            <person name="de Vries R.P."/>
            <person name="Ferreira P."/>
            <person name="Findley K."/>
            <person name="Foster B."/>
            <person name="Gaskell J."/>
            <person name="Glotzer D."/>
            <person name="Gorecki P."/>
            <person name="Heitman J."/>
            <person name="Hesse C."/>
            <person name="Hori C."/>
            <person name="Igarashi K."/>
            <person name="Jurgens J.A."/>
            <person name="Kallen N."/>
            <person name="Kersten P."/>
            <person name="Kohler A."/>
            <person name="Kuees U."/>
            <person name="Kumar T.K.A."/>
            <person name="Kuo A."/>
            <person name="LaButti K."/>
            <person name="Larrondo L.F."/>
            <person name="Lindquist E."/>
            <person name="Ling A."/>
            <person name="Lombard V."/>
            <person name="Lucas S."/>
            <person name="Lundell T."/>
            <person name="Martin R."/>
            <person name="McLaughlin D.J."/>
            <person name="Morgenstern I."/>
            <person name="Morin E."/>
            <person name="Murat C."/>
            <person name="Nagy L.G."/>
            <person name="Nolan M."/>
            <person name="Ohm R.A."/>
            <person name="Patyshakuliyeva A."/>
            <person name="Rokas A."/>
            <person name="Ruiz-Duenas F.J."/>
            <person name="Sabat G."/>
            <person name="Salamov A."/>
            <person name="Samejima M."/>
            <person name="Schmutz J."/>
            <person name="Slot J.C."/>
            <person name="St John F."/>
            <person name="Stenlid J."/>
            <person name="Sun H."/>
            <person name="Sun S."/>
            <person name="Syed K."/>
            <person name="Tsang A."/>
            <person name="Wiebenga A."/>
            <person name="Young D."/>
            <person name="Pisabarro A."/>
            <person name="Eastwood D.C."/>
            <person name="Martin F."/>
            <person name="Cullen D."/>
            <person name="Grigoriev I.V."/>
            <person name="Hibbett D.S."/>
        </authorList>
    </citation>
    <scope>NUCLEOTIDE SEQUENCE</scope>
    <source>
        <strain evidence="3">FP-58527</strain>
    </source>
</reference>
<dbReference type="HOGENOM" id="CLU_608363_0_0_1"/>
<evidence type="ECO:0000313" key="2">
    <source>
        <dbReference type="EMBL" id="EPS95513.1"/>
    </source>
</evidence>
<feature type="compositionally biased region" description="Acidic residues" evidence="1">
    <location>
        <begin position="182"/>
        <end position="193"/>
    </location>
</feature>
<organism evidence="2 3">
    <name type="scientific">Fomitopsis schrenkii</name>
    <name type="common">Brown rot fungus</name>
    <dbReference type="NCBI Taxonomy" id="2126942"/>
    <lineage>
        <taxon>Eukaryota</taxon>
        <taxon>Fungi</taxon>
        <taxon>Dikarya</taxon>
        <taxon>Basidiomycota</taxon>
        <taxon>Agaricomycotina</taxon>
        <taxon>Agaricomycetes</taxon>
        <taxon>Polyporales</taxon>
        <taxon>Fomitopsis</taxon>
    </lineage>
</organism>
<feature type="compositionally biased region" description="Basic residues" evidence="1">
    <location>
        <begin position="304"/>
        <end position="314"/>
    </location>
</feature>
<feature type="region of interest" description="Disordered" evidence="1">
    <location>
        <begin position="205"/>
        <end position="412"/>
    </location>
</feature>
<keyword evidence="3" id="KW-1185">Reference proteome</keyword>
<proteinExistence type="predicted"/>
<accession>S8DWG7</accession>
<feature type="compositionally biased region" description="Acidic residues" evidence="1">
    <location>
        <begin position="358"/>
        <end position="367"/>
    </location>
</feature>
<feature type="region of interest" description="Disordered" evidence="1">
    <location>
        <begin position="167"/>
        <end position="193"/>
    </location>
</feature>
<feature type="compositionally biased region" description="Basic residues" evidence="1">
    <location>
        <begin position="325"/>
        <end position="336"/>
    </location>
</feature>
<feature type="compositionally biased region" description="Basic and acidic residues" evidence="1">
    <location>
        <begin position="280"/>
        <end position="289"/>
    </location>
</feature>
<gene>
    <name evidence="2" type="ORF">FOMPIDRAFT_89243</name>
</gene>
<dbReference type="AlphaFoldDB" id="S8DWG7"/>